<accession>A0AB38U6F4</accession>
<protein>
    <submittedName>
        <fullName evidence="1">Uncharacterized protein</fullName>
    </submittedName>
</protein>
<dbReference type="AlphaFoldDB" id="A0AB38U6F4"/>
<evidence type="ECO:0000313" key="2">
    <source>
        <dbReference type="Proteomes" id="UP001059745"/>
    </source>
</evidence>
<organism evidence="1 2">
    <name type="scientific">Burkholderia gladioli</name>
    <name type="common">Pseudomonas marginata</name>
    <name type="synonym">Phytomonas marginata</name>
    <dbReference type="NCBI Taxonomy" id="28095"/>
    <lineage>
        <taxon>Bacteria</taxon>
        <taxon>Pseudomonadati</taxon>
        <taxon>Pseudomonadota</taxon>
        <taxon>Betaproteobacteria</taxon>
        <taxon>Burkholderiales</taxon>
        <taxon>Burkholderiaceae</taxon>
        <taxon>Burkholderia</taxon>
    </lineage>
</organism>
<dbReference type="RefSeq" id="WP_164465448.1">
    <property type="nucleotide sequence ID" value="NZ_CP104217.1"/>
</dbReference>
<reference evidence="1" key="1">
    <citation type="submission" date="2022-09" db="EMBL/GenBank/DDBJ databases">
        <title>Genomic of Burkholderia gladioli.</title>
        <authorList>
            <person name="Wu H."/>
        </authorList>
    </citation>
    <scope>NUCLEOTIDE SEQUENCE</scope>
    <source>
        <strain evidence="1">ZN-S4</strain>
        <plasmid evidence="1">unnamed2</plasmid>
    </source>
</reference>
<geneLocation type="plasmid" evidence="1 2">
    <name>unnamed2</name>
</geneLocation>
<sequence length="151" mass="17075">MKEIPITPHMRYVDGNLLFREELISSWLSTPRPDYVGLSIHLQTIVEQIEEATSQTERYVSVLKMRLQAARDEGCDSSQVQHALDLVTTYSFATRQIAVESALRTEYFKSMIAIVDHQASRSFAASCAMVAATSLNQVLMYRDRASELSKI</sequence>
<name>A0AB38U6F4_BURGA</name>
<proteinExistence type="predicted"/>
<dbReference type="Proteomes" id="UP001059745">
    <property type="component" value="Plasmid unnamed2"/>
</dbReference>
<dbReference type="EMBL" id="CP104217">
    <property type="protein sequence ID" value="UWX75487.1"/>
    <property type="molecule type" value="Genomic_DNA"/>
</dbReference>
<gene>
    <name evidence="1" type="ORF">NYZ96_35550</name>
</gene>
<keyword evidence="1" id="KW-0614">Plasmid</keyword>
<evidence type="ECO:0000313" key="1">
    <source>
        <dbReference type="EMBL" id="UWX75487.1"/>
    </source>
</evidence>